<dbReference type="OrthoDB" id="9824888at2"/>
<dbReference type="KEGG" id="salx:SALLE_v1c04560"/>
<accession>A0A345Z3F1</accession>
<reference evidence="1 2" key="1">
    <citation type="submission" date="2018-07" db="EMBL/GenBank/DDBJ databases">
        <title>Complete genome sequence of Spiroplasma alleghenense PLHS-1 (ATCC 51752).</title>
        <authorList>
            <person name="Chou L."/>
            <person name="Lee T.-Y."/>
            <person name="Tsai Y.-M."/>
            <person name="Kuo C.-H."/>
        </authorList>
    </citation>
    <scope>NUCLEOTIDE SEQUENCE [LARGE SCALE GENOMIC DNA]</scope>
    <source>
        <strain evidence="1 2">PLHS-1</strain>
    </source>
</reference>
<sequence length="314" mass="37152">MHDFKEKEAQAILKWFEPIISTISVNLDYLQESFESKQITDQSVKNLIKMIENLEFLDEFEDFCKKFNKFKAVMSTIINKLFIEQADTNLYEIYSFLYTIDNVINIANKWFEISAKRSLENKEPLDFEEIKELIAKDSQEDLDEFGKIATEYQLLGKDEQKLFNVIALDDVWTDVEEGITIFIELYEISHPLSFLLKTSREMQNIETTSYYILIRIQAMISFFNYWSENFEMDEEDEGNFDDEVLDELTLEPNPDFKEKLIFADDSKLEVQLEEMPEYQAETEEKSDDGKIKVVNDITELVSDLDNIRSQRFKK</sequence>
<keyword evidence="2" id="KW-1185">Reference proteome</keyword>
<organism evidence="1 2">
    <name type="scientific">Spiroplasma alleghenense</name>
    <dbReference type="NCBI Taxonomy" id="216931"/>
    <lineage>
        <taxon>Bacteria</taxon>
        <taxon>Bacillati</taxon>
        <taxon>Mycoplasmatota</taxon>
        <taxon>Mollicutes</taxon>
        <taxon>Entomoplasmatales</taxon>
        <taxon>Spiroplasmataceae</taxon>
        <taxon>Spiroplasma</taxon>
    </lineage>
</organism>
<dbReference type="RefSeq" id="WP_115558040.1">
    <property type="nucleotide sequence ID" value="NZ_CP031376.1"/>
</dbReference>
<name>A0A345Z3F1_9MOLU</name>
<proteinExistence type="predicted"/>
<evidence type="ECO:0000313" key="1">
    <source>
        <dbReference type="EMBL" id="AXK51130.1"/>
    </source>
</evidence>
<dbReference type="EMBL" id="CP031376">
    <property type="protein sequence ID" value="AXK51130.1"/>
    <property type="molecule type" value="Genomic_DNA"/>
</dbReference>
<dbReference type="Proteomes" id="UP000254792">
    <property type="component" value="Chromosome"/>
</dbReference>
<evidence type="ECO:0000313" key="2">
    <source>
        <dbReference type="Proteomes" id="UP000254792"/>
    </source>
</evidence>
<dbReference type="AlphaFoldDB" id="A0A345Z3F1"/>
<protein>
    <submittedName>
        <fullName evidence="1">Uncharacterized protein</fullName>
    </submittedName>
</protein>
<gene>
    <name evidence="1" type="ORF">SALLE_v1c04560</name>
</gene>